<feature type="chain" id="PRO_5047211900" evidence="5">
    <location>
        <begin position="26"/>
        <end position="441"/>
    </location>
</feature>
<accession>A0ABS3WJ47</accession>
<evidence type="ECO:0000256" key="4">
    <source>
        <dbReference type="SAM" id="MobiDB-lite"/>
    </source>
</evidence>
<evidence type="ECO:0000313" key="7">
    <source>
        <dbReference type="Proteomes" id="UP000670947"/>
    </source>
</evidence>
<keyword evidence="7" id="KW-1185">Reference proteome</keyword>
<gene>
    <name evidence="6" type="ORF">I8J29_29605</name>
</gene>
<dbReference type="PROSITE" id="PS51257">
    <property type="entry name" value="PROKAR_LIPOPROTEIN"/>
    <property type="match status" value="1"/>
</dbReference>
<dbReference type="PANTHER" id="PTHR43649:SF34">
    <property type="entry name" value="ABC TRANSPORTER PERIPLASMIC-BINDING PROTEIN YCJN-RELATED"/>
    <property type="match status" value="1"/>
</dbReference>
<evidence type="ECO:0000313" key="6">
    <source>
        <dbReference type="EMBL" id="MBO7748349.1"/>
    </source>
</evidence>
<keyword evidence="2" id="KW-0813">Transport</keyword>
<feature type="signal peptide" evidence="5">
    <location>
        <begin position="1"/>
        <end position="25"/>
    </location>
</feature>
<evidence type="ECO:0000256" key="1">
    <source>
        <dbReference type="ARBA" id="ARBA00008520"/>
    </source>
</evidence>
<evidence type="ECO:0000256" key="2">
    <source>
        <dbReference type="ARBA" id="ARBA00022448"/>
    </source>
</evidence>
<dbReference type="SUPFAM" id="SSF53850">
    <property type="entry name" value="Periplasmic binding protein-like II"/>
    <property type="match status" value="1"/>
</dbReference>
<organism evidence="6 7">
    <name type="scientific">Paenibacillus artemisiicola</name>
    <dbReference type="NCBI Taxonomy" id="1172618"/>
    <lineage>
        <taxon>Bacteria</taxon>
        <taxon>Bacillati</taxon>
        <taxon>Bacillota</taxon>
        <taxon>Bacilli</taxon>
        <taxon>Bacillales</taxon>
        <taxon>Paenibacillaceae</taxon>
        <taxon>Paenibacillus</taxon>
    </lineage>
</organism>
<evidence type="ECO:0000256" key="5">
    <source>
        <dbReference type="SAM" id="SignalP"/>
    </source>
</evidence>
<dbReference type="InterPro" id="IPR006059">
    <property type="entry name" value="SBP"/>
</dbReference>
<dbReference type="Proteomes" id="UP000670947">
    <property type="component" value="Unassembled WGS sequence"/>
</dbReference>
<dbReference type="RefSeq" id="WP_208850920.1">
    <property type="nucleotide sequence ID" value="NZ_JAGGDJ010000054.1"/>
</dbReference>
<dbReference type="CDD" id="cd14748">
    <property type="entry name" value="PBP2_UgpB"/>
    <property type="match status" value="1"/>
</dbReference>
<keyword evidence="3 5" id="KW-0732">Signal</keyword>
<feature type="region of interest" description="Disordered" evidence="4">
    <location>
        <begin position="27"/>
        <end position="51"/>
    </location>
</feature>
<dbReference type="Pfam" id="PF01547">
    <property type="entry name" value="SBP_bac_1"/>
    <property type="match status" value="1"/>
</dbReference>
<comment type="similarity">
    <text evidence="1">Belongs to the bacterial solute-binding protein 1 family.</text>
</comment>
<dbReference type="EMBL" id="JAGGDJ010000054">
    <property type="protein sequence ID" value="MBO7748349.1"/>
    <property type="molecule type" value="Genomic_DNA"/>
</dbReference>
<dbReference type="InterPro" id="IPR050490">
    <property type="entry name" value="Bact_solute-bd_prot1"/>
</dbReference>
<reference evidence="6 7" key="1">
    <citation type="submission" date="2021-03" db="EMBL/GenBank/DDBJ databases">
        <title>Paenibacillus artemisicola MWE-103 whole genome sequence.</title>
        <authorList>
            <person name="Ham Y.J."/>
        </authorList>
    </citation>
    <scope>NUCLEOTIDE SEQUENCE [LARGE SCALE GENOMIC DNA]</scope>
    <source>
        <strain evidence="6 7">MWE-103</strain>
    </source>
</reference>
<protein>
    <submittedName>
        <fullName evidence="6">ABC transporter substrate-binding protein</fullName>
    </submittedName>
</protein>
<name>A0ABS3WJ47_9BACL</name>
<dbReference type="PANTHER" id="PTHR43649">
    <property type="entry name" value="ARABINOSE-BINDING PROTEIN-RELATED"/>
    <property type="match status" value="1"/>
</dbReference>
<evidence type="ECO:0000256" key="3">
    <source>
        <dbReference type="ARBA" id="ARBA00022729"/>
    </source>
</evidence>
<dbReference type="Gene3D" id="3.40.190.10">
    <property type="entry name" value="Periplasmic binding protein-like II"/>
    <property type="match status" value="1"/>
</dbReference>
<proteinExistence type="inferred from homology"/>
<sequence>MKKSGISAFMLASILLLAGCSGNNAANPGSPAGESGRSAEPGGGDSGSDGPVTLTWWTMDTPSFVEANKKWIEAYKKAKPNVTINYQYFPYDIFIQKLKAAYASNTPPDVAQMFGTWVTDYAKNGHLLALEDDSVKNDIYDAPLGGYTYEGKLYGIPHEYNIENNGALAHKKMFDDSGIAYPPKTWAELMDAAGKLTVRDGNKIAVRGFDFTSTDAINFLFLAMILQQGGNYWTEDNDVDFNTPEAEKAFAAMSDMILAGKISDMTLFGTDEEPYMTFFKGNSAMTMAGPWVIAEGTGTFGVNDFDYMPIPPFAGDAPVFAAESGWGEVVSKASGHPREALDFIRFTADPEQAKMWNLATFTVPANKAVAADPDFTGQVALMKASLDSLEYGKWIGPVGDRDFWFKTVSDNFYAVVSGKLAAQDALRTITDSVNEMLARHK</sequence>
<comment type="caution">
    <text evidence="6">The sequence shown here is derived from an EMBL/GenBank/DDBJ whole genome shotgun (WGS) entry which is preliminary data.</text>
</comment>